<dbReference type="PRINTS" id="PR00038">
    <property type="entry name" value="HTHLUXR"/>
</dbReference>
<keyword evidence="4" id="KW-1185">Reference proteome</keyword>
<dbReference type="PANTHER" id="PTHR43214">
    <property type="entry name" value="TWO-COMPONENT RESPONSE REGULATOR"/>
    <property type="match status" value="1"/>
</dbReference>
<dbReference type="InterPro" id="IPR039420">
    <property type="entry name" value="WalR-like"/>
</dbReference>
<sequence>MAHLLFTASSVLAGYWQDALGEARRCARLPQPPQERDAALWLDLASLDAAERDADWPSLCQCYRVVALSSSPNDAEGMHWLQLGAAGYAHAYAGADELRQIAASVAAGGTWLGRSLLLRLCQRFGALVPPSEQAGWRERVSSREAEVIAILKQGRSNKEIARELDITERTVKAHLTAIFQKFGVEDRLQLLLKLTEPVH</sequence>
<dbReference type="Gene3D" id="3.40.50.2300">
    <property type="match status" value="1"/>
</dbReference>
<organism evidence="3 4">
    <name type="scientific">Chromobacterium violaceum</name>
    <dbReference type="NCBI Taxonomy" id="536"/>
    <lineage>
        <taxon>Bacteria</taxon>
        <taxon>Pseudomonadati</taxon>
        <taxon>Pseudomonadota</taxon>
        <taxon>Betaproteobacteria</taxon>
        <taxon>Neisseriales</taxon>
        <taxon>Chromobacteriaceae</taxon>
        <taxon>Chromobacterium</taxon>
    </lineage>
</organism>
<reference evidence="3 4" key="1">
    <citation type="submission" date="2017-05" db="EMBL/GenBank/DDBJ databases">
        <title>Chromobacterium violaceum GHPS1 isolated from Hydrocarbon polluted soil in French Guiana display an awesome secondary metabolite arsenal and a battery of drug and heavy-metal-resistance and detoxification of xenobiotics proteins.</title>
        <authorList>
            <person name="Belbahri L."/>
        </authorList>
    </citation>
    <scope>NUCLEOTIDE SEQUENCE [LARGE SCALE GENOMIC DNA]</scope>
    <source>
        <strain evidence="3 4">GHPS1</strain>
    </source>
</reference>
<keyword evidence="1" id="KW-0238">DNA-binding</keyword>
<feature type="domain" description="HTH luxR-type" evidence="2">
    <location>
        <begin position="132"/>
        <end position="198"/>
    </location>
</feature>
<dbReference type="InterPro" id="IPR000792">
    <property type="entry name" value="Tscrpt_reg_LuxR_C"/>
</dbReference>
<dbReference type="SMART" id="SM00421">
    <property type="entry name" value="HTH_LUXR"/>
    <property type="match status" value="1"/>
</dbReference>
<proteinExistence type="predicted"/>
<dbReference type="Proteomes" id="UP000196342">
    <property type="component" value="Unassembled WGS sequence"/>
</dbReference>
<gene>
    <name evidence="3" type="ORF">CBW21_11065</name>
</gene>
<accession>A0A202B983</accession>
<comment type="caution">
    <text evidence="3">The sequence shown here is derived from an EMBL/GenBank/DDBJ whole genome shotgun (WGS) entry which is preliminary data.</text>
</comment>
<dbReference type="GO" id="GO:0003677">
    <property type="term" value="F:DNA binding"/>
    <property type="evidence" value="ECO:0007669"/>
    <property type="project" value="UniProtKB-KW"/>
</dbReference>
<dbReference type="AlphaFoldDB" id="A0A202B983"/>
<dbReference type="EMBL" id="NHOO01000008">
    <property type="protein sequence ID" value="OVE47999.1"/>
    <property type="molecule type" value="Genomic_DNA"/>
</dbReference>
<dbReference type="SUPFAM" id="SSF46894">
    <property type="entry name" value="C-terminal effector domain of the bipartite response regulators"/>
    <property type="match status" value="1"/>
</dbReference>
<dbReference type="InterPro" id="IPR016032">
    <property type="entry name" value="Sig_transdc_resp-reg_C-effctor"/>
</dbReference>
<evidence type="ECO:0000313" key="3">
    <source>
        <dbReference type="EMBL" id="OVE47999.1"/>
    </source>
</evidence>
<dbReference type="RefSeq" id="WP_087697892.1">
    <property type="nucleotide sequence ID" value="NZ_NHOO01000008.1"/>
</dbReference>
<dbReference type="PANTHER" id="PTHR43214:SF43">
    <property type="entry name" value="TWO-COMPONENT RESPONSE REGULATOR"/>
    <property type="match status" value="1"/>
</dbReference>
<dbReference type="PROSITE" id="PS00622">
    <property type="entry name" value="HTH_LUXR_1"/>
    <property type="match status" value="1"/>
</dbReference>
<dbReference type="Pfam" id="PF00196">
    <property type="entry name" value="GerE"/>
    <property type="match status" value="1"/>
</dbReference>
<name>A0A202B983_CHRVL</name>
<dbReference type="GO" id="GO:0006355">
    <property type="term" value="P:regulation of DNA-templated transcription"/>
    <property type="evidence" value="ECO:0007669"/>
    <property type="project" value="InterPro"/>
</dbReference>
<evidence type="ECO:0000313" key="4">
    <source>
        <dbReference type="Proteomes" id="UP000196342"/>
    </source>
</evidence>
<evidence type="ECO:0000256" key="1">
    <source>
        <dbReference type="ARBA" id="ARBA00023125"/>
    </source>
</evidence>
<protein>
    <recommendedName>
        <fullName evidence="2">HTH luxR-type domain-containing protein</fullName>
    </recommendedName>
</protein>
<dbReference type="CDD" id="cd06170">
    <property type="entry name" value="LuxR_C_like"/>
    <property type="match status" value="1"/>
</dbReference>
<evidence type="ECO:0000259" key="2">
    <source>
        <dbReference type="PROSITE" id="PS50043"/>
    </source>
</evidence>
<dbReference type="PROSITE" id="PS50043">
    <property type="entry name" value="HTH_LUXR_2"/>
    <property type="match status" value="1"/>
</dbReference>